<evidence type="ECO:0000256" key="3">
    <source>
        <dbReference type="PROSITE-ProRule" id="PRU01052"/>
    </source>
</evidence>
<feature type="region of interest" description="Disordered" evidence="4">
    <location>
        <begin position="641"/>
        <end position="678"/>
    </location>
</feature>
<feature type="compositionally biased region" description="Basic and acidic residues" evidence="4">
    <location>
        <begin position="498"/>
        <end position="511"/>
    </location>
</feature>
<dbReference type="PANTHER" id="PTHR10751">
    <property type="entry name" value="GUANYLATE BINDING PROTEIN"/>
    <property type="match status" value="1"/>
</dbReference>
<reference evidence="6" key="1">
    <citation type="submission" date="2021-01" db="EMBL/GenBank/DDBJ databases">
        <authorList>
            <person name="Corre E."/>
            <person name="Pelletier E."/>
            <person name="Niang G."/>
            <person name="Scheremetjew M."/>
            <person name="Finn R."/>
            <person name="Kale V."/>
            <person name="Holt S."/>
            <person name="Cochrane G."/>
            <person name="Meng A."/>
            <person name="Brown T."/>
            <person name="Cohen L."/>
        </authorList>
    </citation>
    <scope>NUCLEOTIDE SEQUENCE</scope>
    <source>
        <strain evidence="6">CCMP3105</strain>
    </source>
</reference>
<proteinExistence type="inferred from homology"/>
<dbReference type="InterPro" id="IPR027417">
    <property type="entry name" value="P-loop_NTPase"/>
</dbReference>
<dbReference type="InterPro" id="IPR030386">
    <property type="entry name" value="G_GB1_RHD3_dom"/>
</dbReference>
<evidence type="ECO:0000259" key="5">
    <source>
        <dbReference type="PROSITE" id="PS51715"/>
    </source>
</evidence>
<feature type="region of interest" description="Disordered" evidence="4">
    <location>
        <begin position="581"/>
        <end position="626"/>
    </location>
</feature>
<feature type="compositionally biased region" description="Basic and acidic residues" evidence="4">
    <location>
        <begin position="595"/>
        <end position="605"/>
    </location>
</feature>
<organism evidence="6">
    <name type="scientific">Alexandrium monilatum</name>
    <dbReference type="NCBI Taxonomy" id="311494"/>
    <lineage>
        <taxon>Eukaryota</taxon>
        <taxon>Sar</taxon>
        <taxon>Alveolata</taxon>
        <taxon>Dinophyceae</taxon>
        <taxon>Gonyaulacales</taxon>
        <taxon>Pyrocystaceae</taxon>
        <taxon>Alexandrium</taxon>
    </lineage>
</organism>
<comment type="similarity">
    <text evidence="3">Belongs to the TRAFAC class dynamin-like GTPase superfamily. GB1/RHD3 GTPase family.</text>
</comment>
<dbReference type="InterPro" id="IPR015894">
    <property type="entry name" value="Guanylate-bd_N"/>
</dbReference>
<dbReference type="SUPFAM" id="SSF52540">
    <property type="entry name" value="P-loop containing nucleoside triphosphate hydrolases"/>
    <property type="match status" value="1"/>
</dbReference>
<sequence>MPSSVVVEPVQLLRVCRHEKHWQYEVCPEGARLLESHGSRRIAVTTICGLYRTGKSYILNLLLERLQRKLPLFQVGGTTRACTEGLWLWGSVDSESPAAPLMAFVDCEGFGSTDSDRTRDAQLMTLCALLSSVLVLNTKGALSEGLFSALALCCRFAEHVEERGNEASRPSLMWVLRDFQLELLDPHGRPISPSEYLEQALRAAPAAGYNAERGEAAQEVRQSLLRFFNQRSCVTLVRPAIEEEDLQQLERLPYASLRSEFRAGVEALRSQLVSQCHHSPKAVGGQPISCIAFVALMRQLVTAMNEDSVLSIRGAWDSVQHSACVNLTEELRTNFCGGLRAMAEGKPLPNGAQLPMPDESLEQVLKEQRNRVKVIWQQQAVGDEEVRLEYWKELEEQLHLDENAVRERNVRLADKQLSDAGQRWLQWLEDDAGSRTAGERACQELLGLMQRMPSAPLCRAAATALEASARRVARARGEALAERGHARKQAENCMSQAQRREQEEGRRKDLEGKVQDLEVQLERARQALAAEQSAHQAQDVELQNAKAHSHAAQADLEALRAVEHELRAQLRNFAERESHLESENQRLAAEAAAAETERLSSERSARIAGLEAKTSTEQRQRLESQLQEHTAKLAQFQGTLDREKAEHQALQSRHEQLQRQHDEGDSTSKRQREAERQELRDAKQNLALSQEQVKTLQADIQGMRAQLQATEGHLASSRTREQDEVSRLHRAHAEREAQLREQLEWAKSAATKAESKAIASDKAARKARWEADTLLEEKRWLEAELKRLSPGGGQRPGVERPSLM</sequence>
<evidence type="ECO:0000313" key="6">
    <source>
        <dbReference type="EMBL" id="CAE4568586.1"/>
    </source>
</evidence>
<gene>
    <name evidence="6" type="ORF">AMON00008_LOCUS8205</name>
</gene>
<feature type="region of interest" description="Disordered" evidence="4">
    <location>
        <begin position="476"/>
        <end position="511"/>
    </location>
</feature>
<evidence type="ECO:0000256" key="4">
    <source>
        <dbReference type="SAM" id="MobiDB-lite"/>
    </source>
</evidence>
<keyword evidence="1" id="KW-0547">Nucleotide-binding</keyword>
<feature type="region of interest" description="Disordered" evidence="4">
    <location>
        <begin position="785"/>
        <end position="804"/>
    </location>
</feature>
<accession>A0A7S4Q2C9</accession>
<evidence type="ECO:0000256" key="2">
    <source>
        <dbReference type="ARBA" id="ARBA00023134"/>
    </source>
</evidence>
<feature type="domain" description="GB1/RHD3-type G" evidence="5">
    <location>
        <begin position="39"/>
        <end position="284"/>
    </location>
</feature>
<dbReference type="Pfam" id="PF02263">
    <property type="entry name" value="GBP"/>
    <property type="match status" value="1"/>
</dbReference>
<dbReference type="GO" id="GO:0003924">
    <property type="term" value="F:GTPase activity"/>
    <property type="evidence" value="ECO:0007669"/>
    <property type="project" value="InterPro"/>
</dbReference>
<keyword evidence="2" id="KW-0342">GTP-binding</keyword>
<dbReference type="Gene3D" id="3.40.50.300">
    <property type="entry name" value="P-loop containing nucleotide triphosphate hydrolases"/>
    <property type="match status" value="1"/>
</dbReference>
<dbReference type="AlphaFoldDB" id="A0A7S4Q2C9"/>
<dbReference type="GO" id="GO:0005525">
    <property type="term" value="F:GTP binding"/>
    <property type="evidence" value="ECO:0007669"/>
    <property type="project" value="UniProtKB-KW"/>
</dbReference>
<evidence type="ECO:0000256" key="1">
    <source>
        <dbReference type="ARBA" id="ARBA00022741"/>
    </source>
</evidence>
<name>A0A7S4Q2C9_9DINO</name>
<dbReference type="PROSITE" id="PS51715">
    <property type="entry name" value="G_GB1_RHD3"/>
    <property type="match status" value="1"/>
</dbReference>
<dbReference type="EMBL" id="HBNR01012688">
    <property type="protein sequence ID" value="CAE4568586.1"/>
    <property type="molecule type" value="Transcribed_RNA"/>
</dbReference>
<feature type="compositionally biased region" description="Basic and acidic residues" evidence="4">
    <location>
        <begin position="476"/>
        <end position="490"/>
    </location>
</feature>
<protein>
    <recommendedName>
        <fullName evidence="5">GB1/RHD3-type G domain-containing protein</fullName>
    </recommendedName>
</protein>